<accession>A0A7W7GQ63</accession>
<keyword evidence="5" id="KW-1185">Reference proteome</keyword>
<evidence type="ECO:0000259" key="3">
    <source>
        <dbReference type="Pfam" id="PF12089"/>
    </source>
</evidence>
<comment type="caution">
    <text evidence="4">The sequence shown here is derived from an EMBL/GenBank/DDBJ whole genome shotgun (WGS) entry which is preliminary data.</text>
</comment>
<evidence type="ECO:0000256" key="1">
    <source>
        <dbReference type="SAM" id="MobiDB-lite"/>
    </source>
</evidence>
<proteinExistence type="predicted"/>
<keyword evidence="2" id="KW-0472">Membrane</keyword>
<name>A0A7W7GQ63_9MICC</name>
<evidence type="ECO:0000256" key="2">
    <source>
        <dbReference type="SAM" id="Phobius"/>
    </source>
</evidence>
<gene>
    <name evidence="4" type="ORF">HDA30_001781</name>
</gene>
<feature type="region of interest" description="Disordered" evidence="1">
    <location>
        <begin position="1"/>
        <end position="34"/>
    </location>
</feature>
<organism evidence="4 5">
    <name type="scientific">Micrococcus cohnii</name>
    <dbReference type="NCBI Taxonomy" id="993416"/>
    <lineage>
        <taxon>Bacteria</taxon>
        <taxon>Bacillati</taxon>
        <taxon>Actinomycetota</taxon>
        <taxon>Actinomycetes</taxon>
        <taxon>Micrococcales</taxon>
        <taxon>Micrococcaceae</taxon>
        <taxon>Micrococcus</taxon>
    </lineage>
</organism>
<reference evidence="4 5" key="1">
    <citation type="submission" date="2020-08" db="EMBL/GenBank/DDBJ databases">
        <title>Sequencing the genomes of 1000 actinobacteria strains.</title>
        <authorList>
            <person name="Klenk H.-P."/>
        </authorList>
    </citation>
    <scope>NUCLEOTIDE SEQUENCE [LARGE SCALE GENOMIC DNA]</scope>
    <source>
        <strain evidence="4 5">DSM 23974</strain>
    </source>
</reference>
<evidence type="ECO:0000313" key="5">
    <source>
        <dbReference type="Proteomes" id="UP000540191"/>
    </source>
</evidence>
<sequence>MSTAASSRPASGGASASGGRTTKSAKRAAGEQEGLVRSVPKAKVRRARLLVTKIDPWSALKLGFLLSVALGIITVVGVIALWSLMDMAGIFNQINDVLGTVLGAESGNYTVQSIAPLGTVVSLATIVAVLNVIVLTLLSAVMAIIYNLSAGLVGGLGLTLTDD</sequence>
<keyword evidence="2" id="KW-0812">Transmembrane</keyword>
<protein>
    <submittedName>
        <fullName evidence="4">Putative membrane protein</fullName>
    </submittedName>
</protein>
<keyword evidence="2" id="KW-1133">Transmembrane helix</keyword>
<dbReference type="Proteomes" id="UP000540191">
    <property type="component" value="Unassembled WGS sequence"/>
</dbReference>
<dbReference type="AlphaFoldDB" id="A0A7W7GQ63"/>
<feature type="compositionally biased region" description="Low complexity" evidence="1">
    <location>
        <begin position="1"/>
        <end position="22"/>
    </location>
</feature>
<dbReference type="Pfam" id="PF12089">
    <property type="entry name" value="DUF3566"/>
    <property type="match status" value="1"/>
</dbReference>
<feature type="transmembrane region" description="Helical" evidence="2">
    <location>
        <begin position="120"/>
        <end position="146"/>
    </location>
</feature>
<evidence type="ECO:0000313" key="4">
    <source>
        <dbReference type="EMBL" id="MBB4736273.1"/>
    </source>
</evidence>
<dbReference type="EMBL" id="JACHNA010000001">
    <property type="protein sequence ID" value="MBB4736273.1"/>
    <property type="molecule type" value="Genomic_DNA"/>
</dbReference>
<feature type="domain" description="DUF3566" evidence="3">
    <location>
        <begin position="45"/>
        <end position="162"/>
    </location>
</feature>
<dbReference type="InterPro" id="IPR021949">
    <property type="entry name" value="DUF3566_TM"/>
</dbReference>
<feature type="transmembrane region" description="Helical" evidence="2">
    <location>
        <begin position="62"/>
        <end position="85"/>
    </location>
</feature>
<dbReference type="RefSeq" id="WP_158496900.1">
    <property type="nucleotide sequence ID" value="NZ_JACHNA010000001.1"/>
</dbReference>